<dbReference type="InterPro" id="IPR038595">
    <property type="entry name" value="LOR_sf"/>
</dbReference>
<dbReference type="EMBL" id="CM007895">
    <property type="protein sequence ID" value="OTG22803.1"/>
    <property type="molecule type" value="Genomic_DNA"/>
</dbReference>
<gene>
    <name evidence="3" type="ORF">HannXRQ_Chr06g0175471</name>
    <name evidence="2" type="ORF">HanXRQr2_Chr06g0255671</name>
</gene>
<dbReference type="STRING" id="4232.A0A251UIC0"/>
<dbReference type="InterPro" id="IPR025659">
    <property type="entry name" value="Tubby-like_C"/>
</dbReference>
<dbReference type="Gramene" id="mRNA:HanXRQr2_Chr06g0255671">
    <property type="protein sequence ID" value="mRNA:HanXRQr2_Chr06g0255671"/>
    <property type="gene ID" value="HanXRQr2_Chr06g0255671"/>
</dbReference>
<dbReference type="OMA" id="KHNQTRE"/>
<dbReference type="InterPro" id="IPR007612">
    <property type="entry name" value="LOR"/>
</dbReference>
<dbReference type="Proteomes" id="UP000215914">
    <property type="component" value="Chromosome 6"/>
</dbReference>
<reference evidence="2" key="3">
    <citation type="submission" date="2020-06" db="EMBL/GenBank/DDBJ databases">
        <title>Helianthus annuus Genome sequencing and assembly Release 2.</title>
        <authorList>
            <person name="Gouzy J."/>
            <person name="Langlade N."/>
            <person name="Munos S."/>
        </authorList>
    </citation>
    <scope>NUCLEOTIDE SEQUENCE</scope>
    <source>
        <tissue evidence="2">Leaves</tissue>
    </source>
</reference>
<dbReference type="Pfam" id="PF04525">
    <property type="entry name" value="LOR"/>
    <property type="match status" value="1"/>
</dbReference>
<dbReference type="AlphaFoldDB" id="A0A251UIC0"/>
<name>A0A251UIC0_HELAN</name>
<evidence type="ECO:0000313" key="2">
    <source>
        <dbReference type="EMBL" id="KAF5802100.1"/>
    </source>
</evidence>
<dbReference type="Gene3D" id="2.40.160.200">
    <property type="entry name" value="LURP1-related"/>
    <property type="match status" value="1"/>
</dbReference>
<accession>A0A251UIC0</accession>
<evidence type="ECO:0000256" key="1">
    <source>
        <dbReference type="ARBA" id="ARBA00005437"/>
    </source>
</evidence>
<evidence type="ECO:0000313" key="3">
    <source>
        <dbReference type="EMBL" id="OTG22803.1"/>
    </source>
</evidence>
<proteinExistence type="inferred from homology"/>
<dbReference type="InParanoid" id="A0A251UIC0"/>
<dbReference type="OrthoDB" id="97518at2759"/>
<keyword evidence="4" id="KW-1185">Reference proteome</keyword>
<sequence>MAQPIYAAYTPSPYPVSVIGSQFIAPYPFEAIIVINSSGDLLITDVNHKILFKVKPCNTNYHNQRVLLDVDDRPIVLMREKTWTVHNGWKVFKGDSNSDSDLIFSTKTPKIIQSKTNVHVFLGSNTSSKGTCDFKITGSWSKRSCAIYVGDSSTVIAQMHKMEPPESVGFVKDKFMVTIYPYVDYAFVVTLIAIVEAMNSSDADDDVIEEVIGSVFG</sequence>
<dbReference type="SUPFAM" id="SSF54518">
    <property type="entry name" value="Tubby C-terminal domain-like"/>
    <property type="match status" value="1"/>
</dbReference>
<protein>
    <submittedName>
        <fullName evidence="2">Tubby-like protein</fullName>
    </submittedName>
</protein>
<dbReference type="PANTHER" id="PTHR31087:SF122">
    <property type="entry name" value="TUBBY-LIKE PROTEIN"/>
    <property type="match status" value="1"/>
</dbReference>
<reference evidence="3" key="2">
    <citation type="submission" date="2017-02" db="EMBL/GenBank/DDBJ databases">
        <title>Sunflower complete genome.</title>
        <authorList>
            <person name="Langlade N."/>
            <person name="Munos S."/>
        </authorList>
    </citation>
    <scope>NUCLEOTIDE SEQUENCE [LARGE SCALE GENOMIC DNA]</scope>
    <source>
        <tissue evidence="3">Leaves</tissue>
    </source>
</reference>
<dbReference type="PANTHER" id="PTHR31087">
    <property type="match status" value="1"/>
</dbReference>
<dbReference type="EMBL" id="MNCJ02000321">
    <property type="protein sequence ID" value="KAF5802100.1"/>
    <property type="molecule type" value="Genomic_DNA"/>
</dbReference>
<organism evidence="3 4">
    <name type="scientific">Helianthus annuus</name>
    <name type="common">Common sunflower</name>
    <dbReference type="NCBI Taxonomy" id="4232"/>
    <lineage>
        <taxon>Eukaryota</taxon>
        <taxon>Viridiplantae</taxon>
        <taxon>Streptophyta</taxon>
        <taxon>Embryophyta</taxon>
        <taxon>Tracheophyta</taxon>
        <taxon>Spermatophyta</taxon>
        <taxon>Magnoliopsida</taxon>
        <taxon>eudicotyledons</taxon>
        <taxon>Gunneridae</taxon>
        <taxon>Pentapetalae</taxon>
        <taxon>asterids</taxon>
        <taxon>campanulids</taxon>
        <taxon>Asterales</taxon>
        <taxon>Asteraceae</taxon>
        <taxon>Asteroideae</taxon>
        <taxon>Heliantheae alliance</taxon>
        <taxon>Heliantheae</taxon>
        <taxon>Helianthus</taxon>
    </lineage>
</organism>
<evidence type="ECO:0000313" key="4">
    <source>
        <dbReference type="Proteomes" id="UP000215914"/>
    </source>
</evidence>
<comment type="similarity">
    <text evidence="1">Belongs to the LOR family.</text>
</comment>
<reference evidence="2 4" key="1">
    <citation type="journal article" date="2017" name="Nature">
        <title>The sunflower genome provides insights into oil metabolism, flowering and Asterid evolution.</title>
        <authorList>
            <person name="Badouin H."/>
            <person name="Gouzy J."/>
            <person name="Grassa C.J."/>
            <person name="Murat F."/>
            <person name="Staton S.E."/>
            <person name="Cottret L."/>
            <person name="Lelandais-Briere C."/>
            <person name="Owens G.L."/>
            <person name="Carrere S."/>
            <person name="Mayjonade B."/>
            <person name="Legrand L."/>
            <person name="Gill N."/>
            <person name="Kane N.C."/>
            <person name="Bowers J.E."/>
            <person name="Hubner S."/>
            <person name="Bellec A."/>
            <person name="Berard A."/>
            <person name="Berges H."/>
            <person name="Blanchet N."/>
            <person name="Boniface M.C."/>
            <person name="Brunel D."/>
            <person name="Catrice O."/>
            <person name="Chaidir N."/>
            <person name="Claudel C."/>
            <person name="Donnadieu C."/>
            <person name="Faraut T."/>
            <person name="Fievet G."/>
            <person name="Helmstetter N."/>
            <person name="King M."/>
            <person name="Knapp S.J."/>
            <person name="Lai Z."/>
            <person name="Le Paslier M.C."/>
            <person name="Lippi Y."/>
            <person name="Lorenzon L."/>
            <person name="Mandel J.R."/>
            <person name="Marage G."/>
            <person name="Marchand G."/>
            <person name="Marquand E."/>
            <person name="Bret-Mestries E."/>
            <person name="Morien E."/>
            <person name="Nambeesan S."/>
            <person name="Nguyen T."/>
            <person name="Pegot-Espagnet P."/>
            <person name="Pouilly N."/>
            <person name="Raftis F."/>
            <person name="Sallet E."/>
            <person name="Schiex T."/>
            <person name="Thomas J."/>
            <person name="Vandecasteele C."/>
            <person name="Vares D."/>
            <person name="Vear F."/>
            <person name="Vautrin S."/>
            <person name="Crespi M."/>
            <person name="Mangin B."/>
            <person name="Burke J.M."/>
            <person name="Salse J."/>
            <person name="Munos S."/>
            <person name="Vincourt P."/>
            <person name="Rieseberg L.H."/>
            <person name="Langlade N.B."/>
        </authorList>
    </citation>
    <scope>NUCLEOTIDE SEQUENCE [LARGE SCALE GENOMIC DNA]</scope>
    <source>
        <strain evidence="4">cv. SF193</strain>
        <tissue evidence="2">Leaves</tissue>
    </source>
</reference>